<comment type="caution">
    <text evidence="1">The sequence shown here is derived from an EMBL/GenBank/DDBJ whole genome shotgun (WGS) entry which is preliminary data.</text>
</comment>
<evidence type="ECO:0000313" key="1">
    <source>
        <dbReference type="EMBL" id="KAI3829512.1"/>
    </source>
</evidence>
<keyword evidence="2" id="KW-1185">Reference proteome</keyword>
<name>A0ACB9KB82_9ASTR</name>
<proteinExistence type="predicted"/>
<sequence>MTVGKLRFAICVWFLFMCESCLCRFVVENNSLKVSSPENLKGTYECAVSNFGVPKHGGTLTGVVVYPKVNQNGCNSFTDHEYSFKTKTHAGSLPVFLLVDGSDCYFTLKARNAQNAGAAGILIANDEFLTTMYSLAEEVDAYDMENLTIPSALISRSLGYSIKKALYNDEFVRVNLEWTEEAFAHRNEQVDMNKNIDECQSNCDDQIEEYEWDVDLPFDYMLRFTTKSTRFWGFLMLYVKSWAMFLWDDGIIENVWKMYKL</sequence>
<reference evidence="2" key="1">
    <citation type="journal article" date="2022" name="Mol. Ecol. Resour.">
        <title>The genomes of chicory, endive, great burdock and yacon provide insights into Asteraceae palaeo-polyploidization history and plant inulin production.</title>
        <authorList>
            <person name="Fan W."/>
            <person name="Wang S."/>
            <person name="Wang H."/>
            <person name="Wang A."/>
            <person name="Jiang F."/>
            <person name="Liu H."/>
            <person name="Zhao H."/>
            <person name="Xu D."/>
            <person name="Zhang Y."/>
        </authorList>
    </citation>
    <scope>NUCLEOTIDE SEQUENCE [LARGE SCALE GENOMIC DNA]</scope>
    <source>
        <strain evidence="2">cv. Yunnan</strain>
    </source>
</reference>
<dbReference type="Proteomes" id="UP001056120">
    <property type="component" value="Linkage Group LG01"/>
</dbReference>
<reference evidence="1 2" key="2">
    <citation type="journal article" date="2022" name="Mol. Ecol. Resour.">
        <title>The genomes of chicory, endive, great burdock and yacon provide insights into Asteraceae paleo-polyploidization history and plant inulin production.</title>
        <authorList>
            <person name="Fan W."/>
            <person name="Wang S."/>
            <person name="Wang H."/>
            <person name="Wang A."/>
            <person name="Jiang F."/>
            <person name="Liu H."/>
            <person name="Zhao H."/>
            <person name="Xu D."/>
            <person name="Zhang Y."/>
        </authorList>
    </citation>
    <scope>NUCLEOTIDE SEQUENCE [LARGE SCALE GENOMIC DNA]</scope>
    <source>
        <strain evidence="2">cv. Yunnan</strain>
        <tissue evidence="1">Leaves</tissue>
    </source>
</reference>
<gene>
    <name evidence="1" type="ORF">L1987_03637</name>
</gene>
<dbReference type="EMBL" id="CM042018">
    <property type="protein sequence ID" value="KAI3829512.1"/>
    <property type="molecule type" value="Genomic_DNA"/>
</dbReference>
<accession>A0ACB9KB82</accession>
<protein>
    <submittedName>
        <fullName evidence="1">Uncharacterized protein</fullName>
    </submittedName>
</protein>
<organism evidence="1 2">
    <name type="scientific">Smallanthus sonchifolius</name>
    <dbReference type="NCBI Taxonomy" id="185202"/>
    <lineage>
        <taxon>Eukaryota</taxon>
        <taxon>Viridiplantae</taxon>
        <taxon>Streptophyta</taxon>
        <taxon>Embryophyta</taxon>
        <taxon>Tracheophyta</taxon>
        <taxon>Spermatophyta</taxon>
        <taxon>Magnoliopsida</taxon>
        <taxon>eudicotyledons</taxon>
        <taxon>Gunneridae</taxon>
        <taxon>Pentapetalae</taxon>
        <taxon>asterids</taxon>
        <taxon>campanulids</taxon>
        <taxon>Asterales</taxon>
        <taxon>Asteraceae</taxon>
        <taxon>Asteroideae</taxon>
        <taxon>Heliantheae alliance</taxon>
        <taxon>Millerieae</taxon>
        <taxon>Smallanthus</taxon>
    </lineage>
</organism>
<evidence type="ECO:0000313" key="2">
    <source>
        <dbReference type="Proteomes" id="UP001056120"/>
    </source>
</evidence>